<dbReference type="InterPro" id="IPR053745">
    <property type="entry name" value="Viral_Tail_Comp_sf"/>
</dbReference>
<organism evidence="1">
    <name type="scientific">uncultured Rubellimicrobium sp</name>
    <dbReference type="NCBI Taxonomy" id="543078"/>
    <lineage>
        <taxon>Bacteria</taxon>
        <taxon>Pseudomonadati</taxon>
        <taxon>Pseudomonadota</taxon>
        <taxon>Alphaproteobacteria</taxon>
        <taxon>Rhodobacterales</taxon>
        <taxon>Roseobacteraceae</taxon>
        <taxon>Rubellimicrobium</taxon>
        <taxon>environmental samples</taxon>
    </lineage>
</organism>
<dbReference type="Pfam" id="PF11367">
    <property type="entry name" value="Tail_completion_gp17"/>
    <property type="match status" value="1"/>
</dbReference>
<name>A0A6J4NCA3_9RHOB</name>
<evidence type="ECO:0000313" key="1">
    <source>
        <dbReference type="EMBL" id="CAA9383931.1"/>
    </source>
</evidence>
<sequence length="139" mass="14819">MTYAVSRALQSALYARLAADPTLGALVGPHVYDAMPPGPRPPLYVALGPEVVRDRSDQTGRGADHDLAIVVVTDEPGFSRAKEAASAVSDALLHGGLPLTRGRLVSLLFLRAQAARKGELRQIDLIFRARVEDDAAPQP</sequence>
<proteinExistence type="predicted"/>
<dbReference type="Gene3D" id="3.30.2000.30">
    <property type="match status" value="1"/>
</dbReference>
<reference evidence="1" key="1">
    <citation type="submission" date="2020-02" db="EMBL/GenBank/DDBJ databases">
        <authorList>
            <person name="Meier V. D."/>
        </authorList>
    </citation>
    <scope>NUCLEOTIDE SEQUENCE</scope>
    <source>
        <strain evidence="1">AVDCRST_MAG15</strain>
    </source>
</reference>
<gene>
    <name evidence="1" type="ORF">AVDCRST_MAG15-53</name>
</gene>
<protein>
    <submittedName>
        <fullName evidence="1">Gene Transfer Agent (GTA) ORFG08</fullName>
    </submittedName>
</protein>
<dbReference type="EMBL" id="CADCUU010000011">
    <property type="protein sequence ID" value="CAA9383931.1"/>
    <property type="molecule type" value="Genomic_DNA"/>
</dbReference>
<dbReference type="InterPro" id="IPR021508">
    <property type="entry name" value="Gp17-like"/>
</dbReference>
<accession>A0A6J4NCA3</accession>
<dbReference type="AlphaFoldDB" id="A0A6J4NCA3"/>